<sequence length="301" mass="33468">MREFEWTGLYRDVLRHPAVRKVAPRFAVQMPVEYHAGRVDALRLDVSLGRYPSKQTACPQDIFASIKFKRASVFSDEMMDAPDCFHAGGGAVAHTWSEGKKDKYCVQVSKMPDMDVRLLQPLYLGPVHVVDSGSISFALDTPFQLRSNGNRHISVGWSEYFYLVEGTLSTGVNTPRPVPLVTQLVVIAHAQRQRKDVAIPNTCHGPVYRPMTFRGDPRMSVTVHTQRSPTFLPPPLSHSPDTHPTTPLLGWADLHRPSSDIRLTSLGRPTWSAALVDLSTLRHLSVNLLARQSADRSGPGT</sequence>
<dbReference type="RefSeq" id="XP_018277334.1">
    <property type="nucleotide sequence ID" value="XM_018419510.1"/>
</dbReference>
<dbReference type="AlphaFoldDB" id="A0A0J0XID3"/>
<dbReference type="Proteomes" id="UP000053611">
    <property type="component" value="Unassembled WGS sequence"/>
</dbReference>
<protein>
    <submittedName>
        <fullName evidence="1">Uncharacterized protein</fullName>
    </submittedName>
</protein>
<accession>A0A0J0XID3</accession>
<dbReference type="EMBL" id="KQ087227">
    <property type="protein sequence ID" value="KLT40843.1"/>
    <property type="molecule type" value="Genomic_DNA"/>
</dbReference>
<evidence type="ECO:0000313" key="1">
    <source>
        <dbReference type="EMBL" id="KLT40843.1"/>
    </source>
</evidence>
<dbReference type="GeneID" id="28980113"/>
<organism evidence="1 2">
    <name type="scientific">Cutaneotrichosporon oleaginosum</name>
    <dbReference type="NCBI Taxonomy" id="879819"/>
    <lineage>
        <taxon>Eukaryota</taxon>
        <taxon>Fungi</taxon>
        <taxon>Dikarya</taxon>
        <taxon>Basidiomycota</taxon>
        <taxon>Agaricomycotina</taxon>
        <taxon>Tremellomycetes</taxon>
        <taxon>Trichosporonales</taxon>
        <taxon>Trichosporonaceae</taxon>
        <taxon>Cutaneotrichosporon</taxon>
    </lineage>
</organism>
<keyword evidence="2" id="KW-1185">Reference proteome</keyword>
<proteinExistence type="predicted"/>
<name>A0A0J0XID3_9TREE</name>
<evidence type="ECO:0000313" key="2">
    <source>
        <dbReference type="Proteomes" id="UP000053611"/>
    </source>
</evidence>
<gene>
    <name evidence="1" type="ORF">CC85DRAFT_138835</name>
</gene>
<reference evidence="1 2" key="1">
    <citation type="submission" date="2015-03" db="EMBL/GenBank/DDBJ databases">
        <title>Genomics and transcriptomics of the oil-accumulating basidiomycete yeast T. oleaginosus allow insights into substrate utilization and the diverse evolutionary trajectories of mating systems in fungi.</title>
        <authorList>
            <consortium name="DOE Joint Genome Institute"/>
            <person name="Kourist R."/>
            <person name="Kracht O."/>
            <person name="Bracharz F."/>
            <person name="Lipzen A."/>
            <person name="Nolan M."/>
            <person name="Ohm R."/>
            <person name="Grigoriev I."/>
            <person name="Sun S."/>
            <person name="Heitman J."/>
            <person name="Bruck T."/>
            <person name="Nowrousian M."/>
        </authorList>
    </citation>
    <scope>NUCLEOTIDE SEQUENCE [LARGE SCALE GENOMIC DNA]</scope>
    <source>
        <strain evidence="1 2">IBC0246</strain>
    </source>
</reference>